<dbReference type="Proteomes" id="UP000681722">
    <property type="component" value="Unassembled WGS sequence"/>
</dbReference>
<feature type="region of interest" description="Disordered" evidence="1">
    <location>
        <begin position="670"/>
        <end position="689"/>
    </location>
</feature>
<feature type="compositionally biased region" description="Low complexity" evidence="1">
    <location>
        <begin position="367"/>
        <end position="378"/>
    </location>
</feature>
<feature type="region of interest" description="Disordered" evidence="1">
    <location>
        <begin position="266"/>
        <end position="301"/>
    </location>
</feature>
<feature type="region of interest" description="Disordered" evidence="1">
    <location>
        <begin position="350"/>
        <end position="378"/>
    </location>
</feature>
<name>A0A813PHX2_9BILA</name>
<feature type="region of interest" description="Disordered" evidence="1">
    <location>
        <begin position="499"/>
        <end position="524"/>
    </location>
</feature>
<keyword evidence="4" id="KW-1185">Reference proteome</keyword>
<dbReference type="AlphaFoldDB" id="A0A813PHX2"/>
<dbReference type="EMBL" id="CAJOBC010000059">
    <property type="protein sequence ID" value="CAF3528333.1"/>
    <property type="molecule type" value="Genomic_DNA"/>
</dbReference>
<proteinExistence type="predicted"/>
<reference evidence="2" key="1">
    <citation type="submission" date="2021-02" db="EMBL/GenBank/DDBJ databases">
        <authorList>
            <person name="Nowell W R."/>
        </authorList>
    </citation>
    <scope>NUCLEOTIDE SEQUENCE</scope>
</reference>
<feature type="region of interest" description="Disordered" evidence="1">
    <location>
        <begin position="529"/>
        <end position="548"/>
    </location>
</feature>
<feature type="compositionally biased region" description="Low complexity" evidence="1">
    <location>
        <begin position="140"/>
        <end position="155"/>
    </location>
</feature>
<gene>
    <name evidence="2" type="ORF">GPM918_LOCUS719</name>
    <name evidence="3" type="ORF">SRO942_LOCUS720</name>
</gene>
<dbReference type="Proteomes" id="UP000663829">
    <property type="component" value="Unassembled WGS sequence"/>
</dbReference>
<accession>A0A813PHX2</accession>
<protein>
    <submittedName>
        <fullName evidence="2">Uncharacterized protein</fullName>
    </submittedName>
</protein>
<feature type="compositionally biased region" description="Polar residues" evidence="1">
    <location>
        <begin position="406"/>
        <end position="419"/>
    </location>
</feature>
<evidence type="ECO:0000313" key="2">
    <source>
        <dbReference type="EMBL" id="CAF0749082.1"/>
    </source>
</evidence>
<dbReference type="EMBL" id="CAJNOQ010000059">
    <property type="protein sequence ID" value="CAF0749082.1"/>
    <property type="molecule type" value="Genomic_DNA"/>
</dbReference>
<evidence type="ECO:0000313" key="4">
    <source>
        <dbReference type="Proteomes" id="UP000663829"/>
    </source>
</evidence>
<feature type="region of interest" description="Disordered" evidence="1">
    <location>
        <begin position="562"/>
        <end position="627"/>
    </location>
</feature>
<sequence length="980" mass="114098">MADIIRHQYQNEELIHKLRSMLNDLPTLRTRAVKKLKHWREAAIKRLLMKQKQLEKTLLDKFERLEFDTQLFVEKIERKKSTTGPRRWNSEPLGYDNTKQIERISINLKSIREELEQSKLILADGIDPNSLDVGDEIQTTATSQQSTTKQIQQQKNSSIVNKHSSTTTTPSSHDIHELGSELKRVLDICTSPQSASSLSTDEYSPLQSLDNINNAEYLYDANSRRTTVTHEPFIQRDIESHQQKHLVDGSRTPTNHHRNFQTLINNVSPQPTVSSTQSSSSNSSNNTGLNDNNSKNKLFQSDSFDDSVRRFQRLREIRKNLRRKYDDKQQINEISSNTINNENIELQFSEKRRSMPNPSPDERCKTPPSNNRLSPLPSIYFHDDARTFTKDRRSLTSDRLNEPLHMNSNSTNNSNKLVTSPTSQARHTLLAREPINIPIERVQSIHRTTLNVDPDILELYDKATTTTTGITNDMTFVKSKIPSSINDQHQQSENLARKIISSDKNHDRRQRSKTLAGKQINTEEIDKNNNYTSTHHQHHHSPHGDISFENQIYGCTTKDEQQQYHNSNHTSTQKHRSESTNNTKTTTNNQQMDTNNLQTRRTSGEQDENKKKVQRRHTDMGGGGESKTLTKQLLSSWYIIDKEHWINMLENGWRPTHDHPGVKQVSRFDTDDTRHHHTHHSNNHRRTPSPDFYAKVSRYEYTNLFEQLEFTYQRTINLGNEFWRFLEISGDNQLCLYHQLNKQLILYKPDESLYSLLWPYDGIVDICYSKSMSFWVIATQTQICLCNKTLTKILRSININGDWPKRITTSYSSIFHTYKIGSITQSSSTQFLLERYDYKLNCLAKHILESSTIWDISTDDNTQHLAILCDVALLIFDYNLNLLRQIEVTGFKVSRDHFGGWLIADYNANCIWQIMRNEYLKPKKILNVERPWSVIFDRLNWRLVTLSETQNRAKRLLFFNMKNIPNSLLSMMNTNHLSIT</sequence>
<feature type="compositionally biased region" description="Basic residues" evidence="1">
    <location>
        <begin position="675"/>
        <end position="687"/>
    </location>
</feature>
<organism evidence="2 4">
    <name type="scientific">Didymodactylos carnosus</name>
    <dbReference type="NCBI Taxonomy" id="1234261"/>
    <lineage>
        <taxon>Eukaryota</taxon>
        <taxon>Metazoa</taxon>
        <taxon>Spiralia</taxon>
        <taxon>Gnathifera</taxon>
        <taxon>Rotifera</taxon>
        <taxon>Eurotatoria</taxon>
        <taxon>Bdelloidea</taxon>
        <taxon>Philodinida</taxon>
        <taxon>Philodinidae</taxon>
        <taxon>Didymodactylos</taxon>
    </lineage>
</organism>
<comment type="caution">
    <text evidence="2">The sequence shown here is derived from an EMBL/GenBank/DDBJ whole genome shotgun (WGS) entry which is preliminary data.</text>
</comment>
<dbReference type="OrthoDB" id="10024167at2759"/>
<feature type="compositionally biased region" description="Low complexity" evidence="1">
    <location>
        <begin position="580"/>
        <end position="599"/>
    </location>
</feature>
<feature type="compositionally biased region" description="Basic and acidic residues" evidence="1">
    <location>
        <begin position="602"/>
        <end position="619"/>
    </location>
</feature>
<evidence type="ECO:0000256" key="1">
    <source>
        <dbReference type="SAM" id="MobiDB-lite"/>
    </source>
</evidence>
<evidence type="ECO:0000313" key="3">
    <source>
        <dbReference type="EMBL" id="CAF3528333.1"/>
    </source>
</evidence>
<feature type="region of interest" description="Disordered" evidence="1">
    <location>
        <begin position="140"/>
        <end position="174"/>
    </location>
</feature>
<feature type="region of interest" description="Disordered" evidence="1">
    <location>
        <begin position="397"/>
        <end position="419"/>
    </location>
</feature>
<feature type="compositionally biased region" description="Low complexity" evidence="1">
    <location>
        <begin position="272"/>
        <end position="296"/>
    </location>
</feature>